<evidence type="ECO:0000313" key="6">
    <source>
        <dbReference type="EMBL" id="KAA6370372.1"/>
    </source>
</evidence>
<comment type="caution">
    <text evidence="6">The sequence shown here is derived from an EMBL/GenBank/DDBJ whole genome shotgun (WGS) entry which is preliminary data.</text>
</comment>
<keyword evidence="2" id="KW-0378">Hydrolase</keyword>
<dbReference type="InterPro" id="IPR051297">
    <property type="entry name" value="PalB/RIM13"/>
</dbReference>
<dbReference type="OrthoDB" id="167576at2759"/>
<dbReference type="PROSITE" id="PS50203">
    <property type="entry name" value="CALPAIN_CAT"/>
    <property type="match status" value="1"/>
</dbReference>
<dbReference type="SUPFAM" id="SSF54001">
    <property type="entry name" value="Cysteine proteinases"/>
    <property type="match status" value="1"/>
</dbReference>
<evidence type="ECO:0000259" key="5">
    <source>
        <dbReference type="PROSITE" id="PS50203"/>
    </source>
</evidence>
<dbReference type="InterPro" id="IPR001300">
    <property type="entry name" value="Peptidase_C2_calpain_cat"/>
</dbReference>
<protein>
    <submittedName>
        <fullName evidence="6">Putative cysteine proteinase</fullName>
    </submittedName>
</protein>
<keyword evidence="3" id="KW-0788">Thiol protease</keyword>
<name>A0A5J4UK88_9EUKA</name>
<dbReference type="PANTHER" id="PTHR46143:SF1">
    <property type="entry name" value="CALPAIN-7"/>
    <property type="match status" value="1"/>
</dbReference>
<dbReference type="GO" id="GO:0004198">
    <property type="term" value="F:calcium-dependent cysteine-type endopeptidase activity"/>
    <property type="evidence" value="ECO:0007669"/>
    <property type="project" value="InterPro"/>
</dbReference>
<organism evidence="6 7">
    <name type="scientific">Streblomastix strix</name>
    <dbReference type="NCBI Taxonomy" id="222440"/>
    <lineage>
        <taxon>Eukaryota</taxon>
        <taxon>Metamonada</taxon>
        <taxon>Preaxostyla</taxon>
        <taxon>Oxymonadida</taxon>
        <taxon>Streblomastigidae</taxon>
        <taxon>Streblomastix</taxon>
    </lineage>
</organism>
<evidence type="ECO:0000256" key="3">
    <source>
        <dbReference type="ARBA" id="ARBA00022807"/>
    </source>
</evidence>
<reference evidence="6 7" key="1">
    <citation type="submission" date="2019-03" db="EMBL/GenBank/DDBJ databases">
        <title>Single cell metagenomics reveals metabolic interactions within the superorganism composed of flagellate Streblomastix strix and complex community of Bacteroidetes bacteria on its surface.</title>
        <authorList>
            <person name="Treitli S.C."/>
            <person name="Kolisko M."/>
            <person name="Husnik F."/>
            <person name="Keeling P."/>
            <person name="Hampl V."/>
        </authorList>
    </citation>
    <scope>NUCLEOTIDE SEQUENCE [LARGE SCALE GENOMIC DNA]</scope>
    <source>
        <strain evidence="6">ST1C</strain>
    </source>
</reference>
<feature type="non-terminal residue" evidence="6">
    <location>
        <position position="1"/>
    </location>
</feature>
<dbReference type="EMBL" id="SNRW01015453">
    <property type="protein sequence ID" value="KAA6370372.1"/>
    <property type="molecule type" value="Genomic_DNA"/>
</dbReference>
<dbReference type="InterPro" id="IPR038765">
    <property type="entry name" value="Papain-like_cys_pep_sf"/>
</dbReference>
<gene>
    <name evidence="6" type="ORF">EZS28_034101</name>
</gene>
<comment type="caution">
    <text evidence="4">Lacks conserved residue(s) required for the propagation of feature annotation.</text>
</comment>
<evidence type="ECO:0000256" key="1">
    <source>
        <dbReference type="ARBA" id="ARBA00022670"/>
    </source>
</evidence>
<dbReference type="AlphaFoldDB" id="A0A5J4UK88"/>
<dbReference type="Gene3D" id="3.90.70.10">
    <property type="entry name" value="Cysteine proteinases"/>
    <property type="match status" value="1"/>
</dbReference>
<feature type="domain" description="Calpain catalytic" evidence="5">
    <location>
        <begin position="32"/>
        <end position="155"/>
    </location>
</feature>
<evidence type="ECO:0000256" key="4">
    <source>
        <dbReference type="PROSITE-ProRule" id="PRU00239"/>
    </source>
</evidence>
<dbReference type="PANTHER" id="PTHR46143">
    <property type="entry name" value="CALPAIN-7"/>
    <property type="match status" value="1"/>
</dbReference>
<proteinExistence type="predicted"/>
<dbReference type="Proteomes" id="UP000324800">
    <property type="component" value="Unassembled WGS sequence"/>
</dbReference>
<evidence type="ECO:0000313" key="7">
    <source>
        <dbReference type="Proteomes" id="UP000324800"/>
    </source>
</evidence>
<dbReference type="GO" id="GO:0006508">
    <property type="term" value="P:proteolysis"/>
    <property type="evidence" value="ECO:0007669"/>
    <property type="project" value="UniProtKB-KW"/>
</dbReference>
<dbReference type="Pfam" id="PF00648">
    <property type="entry name" value="Peptidase_C2"/>
    <property type="match status" value="1"/>
</dbReference>
<evidence type="ECO:0000256" key="2">
    <source>
        <dbReference type="ARBA" id="ARBA00022801"/>
    </source>
</evidence>
<keyword evidence="1" id="KW-0645">Protease</keyword>
<sequence length="664" mass="76832">GVGFSDAVYAFCQFIPDPQFDIKSIYINDFEWKKFVRRVKQNNILVHLSIPNGKLSKDEEKRLGLVCHHAYTLIDAVEASGVKLLHIRNPHGGEVWRGKFSAWDKTNWNQALQSATGFAPVGSEEEYEKKKDGTFWISVSEAQQYFDHGSINWNPDLFRFKQEVHMVWKQEHQMLSTKELRNRYAPQYLIFKRSKEQKIWILLNRHYQSKVSDYEQLKSKDKERIKINMTLCKYENPEQFPYLQRVIHRLANSTLPLPYIGSHFQLFQIGLFDEDIHQTKFNEPGLMDELKPIAKVQEFVKDYVGWFSIRLGVYEVPKHGQGELRFSMYVFSDQELIQPVRIKIHHECEVDVDAHWSEVPMLEFNNVGITAEKRSWEDKTGNQLMQVFTKAFDSEITGEAFYRVARYLLGTQIDLILTPNSGADKYGEKMEIWQEWSNNIEGGIYFDEVENAQDVIVNVGVGGYCPITLYDDQWIVKGIAYRTKNLKKEKVGQSEQVVVRKRTVRVIPFTYPKNWNCRSAFTLQSIGPEGYDVQFEQRRGPWQIMTNELAWTDTIKAEQGARLNNGPRFNLFYILKTSAATDLHIHIIAIQRTSNQFCPQLQFSVVKLSGPKLVNEDAIALRLIGASEKSGWGNNKTEGWVLSHSGQGTLDNSDAYYGICVSAR</sequence>
<accession>A0A5J4UK88</accession>